<comment type="similarity">
    <text evidence="1">Belongs to the AHA1 family.</text>
</comment>
<dbReference type="Pfam" id="PF08327">
    <property type="entry name" value="AHSA1"/>
    <property type="match status" value="1"/>
</dbReference>
<dbReference type="OrthoDB" id="2580049at2"/>
<dbReference type="InterPro" id="IPR023393">
    <property type="entry name" value="START-like_dom_sf"/>
</dbReference>
<evidence type="ECO:0000313" key="4">
    <source>
        <dbReference type="Proteomes" id="UP000271374"/>
    </source>
</evidence>
<dbReference type="AlphaFoldDB" id="A0A3S0KDH5"/>
<feature type="domain" description="Activator of Hsp90 ATPase homologue 1/2-like C-terminal" evidence="2">
    <location>
        <begin position="27"/>
        <end position="162"/>
    </location>
</feature>
<protein>
    <submittedName>
        <fullName evidence="3">SRPBCC domain-containing protein</fullName>
    </submittedName>
</protein>
<dbReference type="EMBL" id="RXNT01000016">
    <property type="protein sequence ID" value="RTR28143.1"/>
    <property type="molecule type" value="Genomic_DNA"/>
</dbReference>
<accession>A0A3S0KDH5</accession>
<name>A0A3S0KDH5_9BACI</name>
<dbReference type="Gene3D" id="3.30.530.20">
    <property type="match status" value="1"/>
</dbReference>
<proteinExistence type="inferred from homology"/>
<evidence type="ECO:0000256" key="1">
    <source>
        <dbReference type="ARBA" id="ARBA00006817"/>
    </source>
</evidence>
<dbReference type="SUPFAM" id="SSF55961">
    <property type="entry name" value="Bet v1-like"/>
    <property type="match status" value="1"/>
</dbReference>
<reference evidence="3 4" key="1">
    <citation type="submission" date="2018-12" db="EMBL/GenBank/DDBJ databases">
        <title>Bacillus yapensis draft genome sequence.</title>
        <authorList>
            <person name="Yu L."/>
            <person name="Xu X."/>
            <person name="Tang X."/>
        </authorList>
    </citation>
    <scope>NUCLEOTIDE SEQUENCE [LARGE SCALE GENOMIC DNA]</scope>
    <source>
        <strain evidence="3 4">XXST-01</strain>
    </source>
</reference>
<keyword evidence="4" id="KW-1185">Reference proteome</keyword>
<dbReference type="InterPro" id="IPR013538">
    <property type="entry name" value="ASHA1/2-like_C"/>
</dbReference>
<evidence type="ECO:0000259" key="2">
    <source>
        <dbReference type="Pfam" id="PF08327"/>
    </source>
</evidence>
<organism evidence="3 4">
    <name type="scientific">Bacillus yapensis</name>
    <dbReference type="NCBI Taxonomy" id="2492960"/>
    <lineage>
        <taxon>Bacteria</taxon>
        <taxon>Bacillati</taxon>
        <taxon>Bacillota</taxon>
        <taxon>Bacilli</taxon>
        <taxon>Bacillales</taxon>
        <taxon>Bacillaceae</taxon>
        <taxon>Bacillus</taxon>
    </lineage>
</organism>
<dbReference type="CDD" id="cd07814">
    <property type="entry name" value="SRPBCC_CalC_Aha1-like"/>
    <property type="match status" value="1"/>
</dbReference>
<comment type="caution">
    <text evidence="3">The sequence shown here is derived from an EMBL/GenBank/DDBJ whole genome shotgun (WGS) entry which is preliminary data.</text>
</comment>
<evidence type="ECO:0000313" key="3">
    <source>
        <dbReference type="EMBL" id="RTR28143.1"/>
    </source>
</evidence>
<gene>
    <name evidence="3" type="ORF">EKG37_17735</name>
</gene>
<dbReference type="Proteomes" id="UP000271374">
    <property type="component" value="Unassembled WGS sequence"/>
</dbReference>
<sequence>MKIFTKGGFVLTTITNDRTIINEVTINAPLHLVWYAWTISERVSEWFAPETVIEAIEGGAYELYFIPGNKTGMNTKGCKIVKMVDEKELRFTWKGPDQFESIMNIENELTTVNVSFEPVDTKTTKVIIEHTGFKEDDNWKEAFEWHQVAWSGVLSSLKSALEKGEGSLCCQPVK</sequence>